<evidence type="ECO:0000313" key="5">
    <source>
        <dbReference type="Proteomes" id="UP000596035"/>
    </source>
</evidence>
<evidence type="ECO:0000259" key="1">
    <source>
        <dbReference type="Pfam" id="PF19773"/>
    </source>
</evidence>
<dbReference type="AlphaFoldDB" id="A0A1Z2XUD3"/>
<dbReference type="InterPro" id="IPR046226">
    <property type="entry name" value="DUF6259"/>
</dbReference>
<dbReference type="EMBL" id="CP021422">
    <property type="protein sequence ID" value="ASB42030.1"/>
    <property type="molecule type" value="Genomic_DNA"/>
</dbReference>
<dbReference type="EMBL" id="CP065321">
    <property type="protein sequence ID" value="QQR31298.1"/>
    <property type="molecule type" value="Genomic_DNA"/>
</dbReference>
<accession>A0A1Z2XUD3</accession>
<protein>
    <recommendedName>
        <fullName evidence="1">DUF6259 domain-containing protein</fullName>
    </recommendedName>
</protein>
<dbReference type="Proteomes" id="UP000596035">
    <property type="component" value="Chromosome"/>
</dbReference>
<organism evidence="3 5">
    <name type="scientific">Acutalibacter muris</name>
    <dbReference type="NCBI Taxonomy" id="1796620"/>
    <lineage>
        <taxon>Bacteria</taxon>
        <taxon>Bacillati</taxon>
        <taxon>Bacillota</taxon>
        <taxon>Clostridia</taxon>
        <taxon>Eubacteriales</taxon>
        <taxon>Acutalibacteraceae</taxon>
        <taxon>Acutalibacter</taxon>
    </lineage>
</organism>
<sequence>MYRLESQNMRIGFDAQARLVMLAIAEGNIISTAPETSFRMIFKRGENWENTVVSAGQEFTVTAEKNALLFHTDTLIHSGGTVDIGLTLTARLDGDTVRFSAEIDNREPDAWVTDFEYPYIGVVRTLSEGPRGKGPDLLFPIQSGMRVQDIGQFLSGHKSRKVGLSNFGSGPCREITNCSFGTTYPGYASMQWMALEGDGRSLFLQSHDADHHVTDLRVLGAPGDDGDVTLVMDKLAFVRSGEVWQAPDAVLSLYEGTWHRGADIYSQWAKTWRPTHEKPEWVKNMNGYYLVIMKQQFGVEMWPYNTIPKLYELAKDTGCDTVGLFGWYDSGHDNQYPDLKVSESLGGARALTDGIREVQQAGGSVTLYYQGHLIDTTTDFYKNGGDRYVCRSKDGIPYLEWYNKAHNSSYLKYYTNKSFATSCPSCPEWQELMKEKADWVQSFGPDGILYDQIGGMPPRPCFDERHPHPKGKPSLSMPGGRKLLMDGIQRRTKELDSQFGFFSEHITDVYSAYLDGVHGISSYPSGEGDWGSGTESIHNYPELFRYCFPETIITIRNPRPYIEKRAVNYACVYGFRFEMEIRYDADCEDVLTRRYERENTYAKKAGDLRRRHWELLGLGRFVDSLPLKQDNVAVLAKAFESADKLAVVMWNDTELPQKVNLEVPGWSLEAVDSPEGPREGPPRTMEPQQLIVQLFGRDKA</sequence>
<proteinExistence type="predicted"/>
<keyword evidence="4" id="KW-1185">Reference proteome</keyword>
<feature type="domain" description="DUF6259" evidence="1">
    <location>
        <begin position="248"/>
        <end position="524"/>
    </location>
</feature>
<reference evidence="2" key="1">
    <citation type="journal article" date="2017" name="Genome Announc.">
        <title>High-Quality Whole-Genome Sequences of the Oligo-Mouse-Microbiota Bacterial Community.</title>
        <authorList>
            <person name="Garzetti D."/>
            <person name="Brugiroux S."/>
            <person name="Bunk B."/>
            <person name="Pukall R."/>
            <person name="McCoy K.D."/>
            <person name="Macpherson A.J."/>
            <person name="Stecher B."/>
        </authorList>
    </citation>
    <scope>NUCLEOTIDE SEQUENCE</scope>
    <source>
        <strain evidence="2">KB18</strain>
    </source>
</reference>
<name>A0A1Z2XUD3_9FIRM</name>
<reference evidence="3 5" key="3">
    <citation type="submission" date="2020-11" db="EMBL/GenBank/DDBJ databases">
        <title>Closed and high quality bacterial genomes of the OMM12 community.</title>
        <authorList>
            <person name="Marbouty M."/>
            <person name="Lamy-Besnier Q."/>
            <person name="Debarbieux L."/>
            <person name="Koszul R."/>
        </authorList>
    </citation>
    <scope>NUCLEOTIDE SEQUENCE [LARGE SCALE GENOMIC DNA]</scope>
    <source>
        <strain evidence="3 5">KB18</strain>
    </source>
</reference>
<dbReference type="Pfam" id="PF19773">
    <property type="entry name" value="DUF6259"/>
    <property type="match status" value="1"/>
</dbReference>
<evidence type="ECO:0000313" key="3">
    <source>
        <dbReference type="EMBL" id="QQR31298.1"/>
    </source>
</evidence>
<gene>
    <name evidence="2" type="ORF">ADH66_16035</name>
    <name evidence="3" type="ORF">I5Q82_06410</name>
</gene>
<dbReference type="KEGG" id="amur:ADH66_16035"/>
<dbReference type="RefSeq" id="WP_066538767.1">
    <property type="nucleotide sequence ID" value="NZ_CP065321.1"/>
</dbReference>
<dbReference type="Proteomes" id="UP000196710">
    <property type="component" value="Chromosome"/>
</dbReference>
<reference evidence="4" key="2">
    <citation type="submission" date="2017-05" db="EMBL/GenBank/DDBJ databases">
        <title>Improved OligoMM genomes.</title>
        <authorList>
            <person name="Garzetti D."/>
        </authorList>
    </citation>
    <scope>NUCLEOTIDE SEQUENCE [LARGE SCALE GENOMIC DNA]</scope>
    <source>
        <strain evidence="4">KB18</strain>
    </source>
</reference>
<evidence type="ECO:0000313" key="2">
    <source>
        <dbReference type="EMBL" id="ASB42030.1"/>
    </source>
</evidence>
<evidence type="ECO:0000313" key="4">
    <source>
        <dbReference type="Proteomes" id="UP000196710"/>
    </source>
</evidence>